<dbReference type="GO" id="GO:0043565">
    <property type="term" value="F:sequence-specific DNA binding"/>
    <property type="evidence" value="ECO:0007669"/>
    <property type="project" value="TreeGrafter"/>
</dbReference>
<proteinExistence type="inferred from homology"/>
<dbReference type="InterPro" id="IPR012263">
    <property type="entry name" value="M_m6A_EcoRV"/>
</dbReference>
<reference evidence="8 9" key="1">
    <citation type="submission" date="2014-01" db="EMBL/GenBank/DDBJ databases">
        <title>Development of a Comparative Genomic Fingerprinting Assay for High Resolution Genotyping of Arcobacter butzleri.</title>
        <authorList>
            <person name="Webb A.L."/>
            <person name="Inglis G.D."/>
            <person name="Kruczkiewicz P."/>
            <person name="Selinger L.B."/>
            <person name="Taboada E.N."/>
        </authorList>
    </citation>
    <scope>NUCLEOTIDE SEQUENCE [LARGE SCALE GENOMIC DNA]</scope>
    <source>
        <strain evidence="8 9">L348</strain>
    </source>
</reference>
<dbReference type="AlphaFoldDB" id="A0A0G9KCB5"/>
<evidence type="ECO:0000256" key="2">
    <source>
        <dbReference type="ARBA" id="ARBA00011900"/>
    </source>
</evidence>
<dbReference type="SUPFAM" id="SSF53335">
    <property type="entry name" value="S-adenosyl-L-methionine-dependent methyltransferases"/>
    <property type="match status" value="1"/>
</dbReference>
<dbReference type="GO" id="GO:0009007">
    <property type="term" value="F:site-specific DNA-methyltransferase (adenine-specific) activity"/>
    <property type="evidence" value="ECO:0007669"/>
    <property type="project" value="UniProtKB-EC"/>
</dbReference>
<dbReference type="Pfam" id="PF02086">
    <property type="entry name" value="MethyltransfD12"/>
    <property type="match status" value="1"/>
</dbReference>
<evidence type="ECO:0000313" key="8">
    <source>
        <dbReference type="EMBL" id="KLE01873.1"/>
    </source>
</evidence>
<feature type="binding site" evidence="7">
    <location>
        <position position="16"/>
    </location>
    <ligand>
        <name>S-adenosyl-L-methionine</name>
        <dbReference type="ChEBI" id="CHEBI:59789"/>
    </ligand>
</feature>
<dbReference type="PRINTS" id="PR00505">
    <property type="entry name" value="D12N6MTFRASE"/>
</dbReference>
<dbReference type="RefSeq" id="WP_046996159.1">
    <property type="nucleotide sequence ID" value="NZ_JAIQ01000050.1"/>
</dbReference>
<gene>
    <name evidence="8" type="ORF">AA20_01810</name>
</gene>
<comment type="catalytic activity">
    <reaction evidence="6">
        <text>a 2'-deoxyadenosine in DNA + S-adenosyl-L-methionine = an N(6)-methyl-2'-deoxyadenosine in DNA + S-adenosyl-L-homocysteine + H(+)</text>
        <dbReference type="Rhea" id="RHEA:15197"/>
        <dbReference type="Rhea" id="RHEA-COMP:12418"/>
        <dbReference type="Rhea" id="RHEA-COMP:12419"/>
        <dbReference type="ChEBI" id="CHEBI:15378"/>
        <dbReference type="ChEBI" id="CHEBI:57856"/>
        <dbReference type="ChEBI" id="CHEBI:59789"/>
        <dbReference type="ChEBI" id="CHEBI:90615"/>
        <dbReference type="ChEBI" id="CHEBI:90616"/>
        <dbReference type="EC" id="2.1.1.72"/>
    </reaction>
</comment>
<organism evidence="8 9">
    <name type="scientific">Aliarcobacter butzleri L348</name>
    <dbReference type="NCBI Taxonomy" id="1447256"/>
    <lineage>
        <taxon>Bacteria</taxon>
        <taxon>Pseudomonadati</taxon>
        <taxon>Campylobacterota</taxon>
        <taxon>Epsilonproteobacteria</taxon>
        <taxon>Campylobacterales</taxon>
        <taxon>Arcobacteraceae</taxon>
        <taxon>Aliarcobacter</taxon>
    </lineage>
</organism>
<dbReference type="NCBIfam" id="TIGR00571">
    <property type="entry name" value="dam"/>
    <property type="match status" value="1"/>
</dbReference>
<dbReference type="PANTHER" id="PTHR30481">
    <property type="entry name" value="DNA ADENINE METHYLASE"/>
    <property type="match status" value="1"/>
</dbReference>
<protein>
    <recommendedName>
        <fullName evidence="2">site-specific DNA-methyltransferase (adenine-specific)</fullName>
        <ecNumber evidence="2">2.1.1.72</ecNumber>
    </recommendedName>
</protein>
<evidence type="ECO:0000313" key="9">
    <source>
        <dbReference type="Proteomes" id="UP000035514"/>
    </source>
</evidence>
<evidence type="ECO:0000256" key="3">
    <source>
        <dbReference type="ARBA" id="ARBA00022603"/>
    </source>
</evidence>
<keyword evidence="3 8" id="KW-0489">Methyltransferase</keyword>
<dbReference type="EC" id="2.1.1.72" evidence="2"/>
<dbReference type="PIRSF" id="PIRSF000398">
    <property type="entry name" value="M_m6A_EcoRV"/>
    <property type="match status" value="1"/>
</dbReference>
<sequence>MQKTKLKAPFGWVGGKTQLARDIIDLIPQEHKTYIEVFGGAGSVLYQKEPSKLEVFNDINSELINLHRAIRNNPQSLSIYLNDLLISREIFNDIKKKKLKPRNNIEKAAFYFYQLTQSFGSKGDNFAMAAKSGRKPKNIYRNFKTISERLKYVTIENMSFNKLIPLYDKDDAFFYVDPPYVSTESYYKNTGGFGIKEHEELAQLLSNIKGKFLLSYNDSVVVRELYKGFNIRSTKEIRYTLGANMHGKKKSVNEVFITNY</sequence>
<comment type="similarity">
    <text evidence="1">Belongs to the N(4)/N(6)-methyltransferase family.</text>
</comment>
<dbReference type="InterPro" id="IPR012327">
    <property type="entry name" value="MeTrfase_D12"/>
</dbReference>
<dbReference type="Proteomes" id="UP000035514">
    <property type="component" value="Unassembled WGS sequence"/>
</dbReference>
<evidence type="ECO:0000256" key="7">
    <source>
        <dbReference type="PIRSR" id="PIRSR000398-1"/>
    </source>
</evidence>
<name>A0A0G9KCB5_9BACT</name>
<evidence type="ECO:0000256" key="5">
    <source>
        <dbReference type="ARBA" id="ARBA00022691"/>
    </source>
</evidence>
<feature type="binding site" evidence="7">
    <location>
        <position position="58"/>
    </location>
    <ligand>
        <name>S-adenosyl-L-methionine</name>
        <dbReference type="ChEBI" id="CHEBI:59789"/>
    </ligand>
</feature>
<evidence type="ECO:0000256" key="4">
    <source>
        <dbReference type="ARBA" id="ARBA00022679"/>
    </source>
</evidence>
<feature type="binding site" evidence="7">
    <location>
        <position position="12"/>
    </location>
    <ligand>
        <name>S-adenosyl-L-methionine</name>
        <dbReference type="ChEBI" id="CHEBI:59789"/>
    </ligand>
</feature>
<dbReference type="GO" id="GO:0006298">
    <property type="term" value="P:mismatch repair"/>
    <property type="evidence" value="ECO:0007669"/>
    <property type="project" value="TreeGrafter"/>
</dbReference>
<dbReference type="PATRIC" id="fig|1447256.3.peg.347"/>
<dbReference type="Gene3D" id="1.10.1020.10">
    <property type="entry name" value="Adenine-specific Methyltransferase, Domain 2"/>
    <property type="match status" value="1"/>
</dbReference>
<dbReference type="GO" id="GO:1904047">
    <property type="term" value="F:S-adenosyl-L-methionine binding"/>
    <property type="evidence" value="ECO:0007669"/>
    <property type="project" value="TreeGrafter"/>
</dbReference>
<keyword evidence="5" id="KW-0949">S-adenosyl-L-methionine</keyword>
<comment type="caution">
    <text evidence="8">The sequence shown here is derived from an EMBL/GenBank/DDBJ whole genome shotgun (WGS) entry which is preliminary data.</text>
</comment>
<dbReference type="EMBL" id="JAIQ01000050">
    <property type="protein sequence ID" value="KLE01873.1"/>
    <property type="molecule type" value="Genomic_DNA"/>
</dbReference>
<dbReference type="Gene3D" id="3.40.50.150">
    <property type="entry name" value="Vaccinia Virus protein VP39"/>
    <property type="match status" value="1"/>
</dbReference>
<dbReference type="GO" id="GO:0009307">
    <property type="term" value="P:DNA restriction-modification system"/>
    <property type="evidence" value="ECO:0007669"/>
    <property type="project" value="InterPro"/>
</dbReference>
<keyword evidence="4 8" id="KW-0808">Transferase</keyword>
<dbReference type="InterPro" id="IPR029063">
    <property type="entry name" value="SAM-dependent_MTases_sf"/>
</dbReference>
<dbReference type="InterPro" id="IPR023095">
    <property type="entry name" value="Ade_MeTrfase_dom_2"/>
</dbReference>
<evidence type="ECO:0000256" key="1">
    <source>
        <dbReference type="ARBA" id="ARBA00006594"/>
    </source>
</evidence>
<evidence type="ECO:0000256" key="6">
    <source>
        <dbReference type="ARBA" id="ARBA00047942"/>
    </source>
</evidence>
<feature type="binding site" evidence="7">
    <location>
        <position position="177"/>
    </location>
    <ligand>
        <name>S-adenosyl-L-methionine</name>
        <dbReference type="ChEBI" id="CHEBI:59789"/>
    </ligand>
</feature>
<accession>A0A0G9KCB5</accession>
<dbReference type="GO" id="GO:0032259">
    <property type="term" value="P:methylation"/>
    <property type="evidence" value="ECO:0007669"/>
    <property type="project" value="UniProtKB-KW"/>
</dbReference>